<dbReference type="AlphaFoldDB" id="A0A8H6SFJ1"/>
<dbReference type="RefSeq" id="XP_037218043.1">
    <property type="nucleotide sequence ID" value="XM_037364801.1"/>
</dbReference>
<evidence type="ECO:0000313" key="1">
    <source>
        <dbReference type="EMBL" id="KAF7298655.1"/>
    </source>
</evidence>
<dbReference type="Proteomes" id="UP000636479">
    <property type="component" value="Unassembled WGS sequence"/>
</dbReference>
<dbReference type="GeneID" id="59347317"/>
<evidence type="ECO:0000313" key="2">
    <source>
        <dbReference type="Proteomes" id="UP000636479"/>
    </source>
</evidence>
<dbReference type="Gene3D" id="3.40.50.11350">
    <property type="match status" value="1"/>
</dbReference>
<name>A0A8H6SFJ1_9AGAR</name>
<dbReference type="EMBL" id="JACAZF010000007">
    <property type="protein sequence ID" value="KAF7298655.1"/>
    <property type="molecule type" value="Genomic_DNA"/>
</dbReference>
<protein>
    <submittedName>
        <fullName evidence="1">Uncharacterized protein</fullName>
    </submittedName>
</protein>
<dbReference type="OrthoDB" id="2559662at2759"/>
<accession>A0A8H6SFJ1</accession>
<comment type="caution">
    <text evidence="1">The sequence shown here is derived from an EMBL/GenBank/DDBJ whole genome shotgun (WGS) entry which is preliminary data.</text>
</comment>
<gene>
    <name evidence="1" type="ORF">MIND_00812700</name>
</gene>
<reference evidence="1" key="1">
    <citation type="submission" date="2020-05" db="EMBL/GenBank/DDBJ databases">
        <title>Mycena genomes resolve the evolution of fungal bioluminescence.</title>
        <authorList>
            <person name="Tsai I.J."/>
        </authorList>
    </citation>
    <scope>NUCLEOTIDE SEQUENCE</scope>
    <source>
        <strain evidence="1">171206Taipei</strain>
    </source>
</reference>
<sequence length="406" mass="46126">MAPPLYSSYRTRERLFQQHNLSAPYPNGKHAKYLWMANHGTQQGWGNYMQEMVLNAYLAYASGRAYVFDNFTWEEGGPEIADWNGHAIPARIPLSAFISGPIIGGPMPPMSKDIIPRAVSREWYHKVCPEPDRVVIDTRKIQNSFLTLPSALQIVERWVDELRKIQSPCVELARSSPWLFGWDLTNTERVLDIFPDLSSSPILTHFDWSPLIHGQFLINSHHFIPSNLRSPDLYDIRTPIPGLLVLHVRRGDYEGWCSYIAMSWGLVYNGFNRFPQFPDKSPAPHDPEGLHHCLPSIPDMVAKVQSVVNDTGYPLTKVFIMTNAKAPWLTDLVNAIAKIHVWPDGISTSRDLALSWDGRFVSQAVDMLAAQRAEVFIGNGWSSLTSNIAMLRMTNSNLDPRNTRFW</sequence>
<keyword evidence="2" id="KW-1185">Reference proteome</keyword>
<dbReference type="CDD" id="cd11296">
    <property type="entry name" value="O-FucT_like"/>
    <property type="match status" value="1"/>
</dbReference>
<proteinExistence type="predicted"/>
<organism evidence="1 2">
    <name type="scientific">Mycena indigotica</name>
    <dbReference type="NCBI Taxonomy" id="2126181"/>
    <lineage>
        <taxon>Eukaryota</taxon>
        <taxon>Fungi</taxon>
        <taxon>Dikarya</taxon>
        <taxon>Basidiomycota</taxon>
        <taxon>Agaricomycotina</taxon>
        <taxon>Agaricomycetes</taxon>
        <taxon>Agaricomycetidae</taxon>
        <taxon>Agaricales</taxon>
        <taxon>Marasmiineae</taxon>
        <taxon>Mycenaceae</taxon>
        <taxon>Mycena</taxon>
    </lineage>
</organism>